<evidence type="ECO:0000259" key="9">
    <source>
        <dbReference type="PROSITE" id="PS50888"/>
    </source>
</evidence>
<sequence length="622" mass="68378">MESFPKLRKLSTDYGMENSDFFGEESDEDASNDRYTSEEDKRQNHSEIEKRRREKMNTYIQELCALVPTCNSMKAKLDKLTILRMAVQHVKSLRGSVSSIHETNMKPAFLADDELKRLILEAAEGFLFVVSCDRGRMNYVSESVSHILHISREHLIGQSLFDLMHPKDVSKVKEQLSSSDLVPRERYIDAKTGLPLKSDVVPSPPQLLSGARRSFFCRMKIFNQVLMAKLEDDRMCSKKRLKQGSDRKTYVTIHCTGYLKSWPSANFGSSMDNENENDGCNLSCLVAIARPIQMPHSSNKESSTIQPAEFVSRHAVDGKYTFVDQRATAVLGYLPQELLGTSCYEYFHSEDIHHMAESHKAVLLAKEKILTNVYRLRAKNGVFVQLQTRMFCFRNPWTKDVEYIVCTNTVVRPDTVIETSDVGSKSDRVDKIICEVDSSKSVSVPGVPLNTHLGAGRIGRMIAEEILENEKNDPSYGMNSPSDVMLNGSRAPTPRAEKAVETVQAQQAEKVSFFGSASSGQPLLPNASLTPSDNPGLLGQMSSLLAMTSTSAAGNVPAANSNGNNGDSNGGGNNNNGGGDSVGPPPPAGGDDEAMMAFIMSLLQADAGLGGSVDLTDLPWPL</sequence>
<dbReference type="GeneID" id="119721783"/>
<dbReference type="GO" id="GO:0003677">
    <property type="term" value="F:DNA binding"/>
    <property type="evidence" value="ECO:0007669"/>
    <property type="project" value="UniProtKB-KW"/>
</dbReference>
<reference evidence="10" key="1">
    <citation type="submission" date="2022-11" db="UniProtKB">
        <authorList>
            <consortium name="EnsemblMetazoa"/>
        </authorList>
    </citation>
    <scope>IDENTIFICATION</scope>
</reference>
<dbReference type="CTD" id="476860"/>
<keyword evidence="2" id="KW-0677">Repeat</keyword>
<dbReference type="Pfam" id="PF00989">
    <property type="entry name" value="PAS"/>
    <property type="match status" value="1"/>
</dbReference>
<dbReference type="InterPro" id="IPR050933">
    <property type="entry name" value="Circadian_TF"/>
</dbReference>
<keyword evidence="5" id="KW-0804">Transcription</keyword>
<dbReference type="InterPro" id="IPR013767">
    <property type="entry name" value="PAS_fold"/>
</dbReference>
<organism evidence="10 11">
    <name type="scientific">Patiria miniata</name>
    <name type="common">Bat star</name>
    <name type="synonym">Asterina miniata</name>
    <dbReference type="NCBI Taxonomy" id="46514"/>
    <lineage>
        <taxon>Eukaryota</taxon>
        <taxon>Metazoa</taxon>
        <taxon>Echinodermata</taxon>
        <taxon>Eleutherozoa</taxon>
        <taxon>Asterozoa</taxon>
        <taxon>Asteroidea</taxon>
        <taxon>Valvatacea</taxon>
        <taxon>Valvatida</taxon>
        <taxon>Asterinidae</taxon>
        <taxon>Patiria</taxon>
    </lineage>
</organism>
<dbReference type="GO" id="GO:0003700">
    <property type="term" value="F:DNA-binding transcription factor activity"/>
    <property type="evidence" value="ECO:0007669"/>
    <property type="project" value="InterPro"/>
</dbReference>
<dbReference type="SUPFAM" id="SSF55785">
    <property type="entry name" value="PYP-like sensor domain (PAS domain)"/>
    <property type="match status" value="2"/>
</dbReference>
<feature type="compositionally biased region" description="Gly residues" evidence="7">
    <location>
        <begin position="568"/>
        <end position="581"/>
    </location>
</feature>
<dbReference type="CDD" id="cd00130">
    <property type="entry name" value="PAS"/>
    <property type="match status" value="2"/>
</dbReference>
<dbReference type="Gene3D" id="4.10.280.10">
    <property type="entry name" value="Helix-loop-helix DNA-binding domain"/>
    <property type="match status" value="1"/>
</dbReference>
<dbReference type="Gene3D" id="3.30.450.20">
    <property type="entry name" value="PAS domain"/>
    <property type="match status" value="2"/>
</dbReference>
<feature type="domain" description="PAS" evidence="8">
    <location>
        <begin position="317"/>
        <end position="366"/>
    </location>
</feature>
<dbReference type="SMART" id="SM00091">
    <property type="entry name" value="PAS"/>
    <property type="match status" value="2"/>
</dbReference>
<dbReference type="GO" id="GO:0005737">
    <property type="term" value="C:cytoplasm"/>
    <property type="evidence" value="ECO:0007669"/>
    <property type="project" value="InterPro"/>
</dbReference>
<dbReference type="InterPro" id="IPR001067">
    <property type="entry name" value="Nuc_translocat"/>
</dbReference>
<dbReference type="PANTHER" id="PTHR23042">
    <property type="entry name" value="CIRCADIAN PROTEIN CLOCK/ARNT/BMAL/PAS"/>
    <property type="match status" value="1"/>
</dbReference>
<feature type="domain" description="PAS" evidence="8">
    <location>
        <begin position="112"/>
        <end position="176"/>
    </location>
</feature>
<dbReference type="Pfam" id="PF00010">
    <property type="entry name" value="HLH"/>
    <property type="match status" value="1"/>
</dbReference>
<evidence type="ECO:0000256" key="7">
    <source>
        <dbReference type="SAM" id="MobiDB-lite"/>
    </source>
</evidence>
<protein>
    <recommendedName>
        <fullName evidence="12">Aryl hydrocarbon receptor nuclear translocator-like protein 1</fullName>
    </recommendedName>
</protein>
<evidence type="ECO:0008006" key="12">
    <source>
        <dbReference type="Google" id="ProtNLM"/>
    </source>
</evidence>
<dbReference type="InterPro" id="IPR035965">
    <property type="entry name" value="PAS-like_dom_sf"/>
</dbReference>
<evidence type="ECO:0000256" key="2">
    <source>
        <dbReference type="ARBA" id="ARBA00022737"/>
    </source>
</evidence>
<name>A0A913Z7G9_PATMI</name>
<dbReference type="SMART" id="SM00353">
    <property type="entry name" value="HLH"/>
    <property type="match status" value="1"/>
</dbReference>
<feature type="compositionally biased region" description="Low complexity" evidence="7">
    <location>
        <begin position="555"/>
        <end position="567"/>
    </location>
</feature>
<keyword evidence="4" id="KW-0238">DNA-binding</keyword>
<evidence type="ECO:0000256" key="3">
    <source>
        <dbReference type="ARBA" id="ARBA00023015"/>
    </source>
</evidence>
<feature type="domain" description="BHLH" evidence="9">
    <location>
        <begin position="40"/>
        <end position="93"/>
    </location>
</feature>
<keyword evidence="6" id="KW-0539">Nucleus</keyword>
<dbReference type="PRINTS" id="PR00785">
    <property type="entry name" value="NCTRNSLOCATR"/>
</dbReference>
<dbReference type="AlphaFoldDB" id="A0A913Z7G9"/>
<accession>A0A913Z7G9</accession>
<dbReference type="InterPro" id="IPR011598">
    <property type="entry name" value="bHLH_dom"/>
</dbReference>
<dbReference type="EnsemblMetazoa" id="XM_038191744.1">
    <property type="protein sequence ID" value="XP_038047672.1"/>
    <property type="gene ID" value="LOC119721783"/>
</dbReference>
<dbReference type="Pfam" id="PF14598">
    <property type="entry name" value="PAS_11"/>
    <property type="match status" value="1"/>
</dbReference>
<feature type="compositionally biased region" description="Basic and acidic residues" evidence="7">
    <location>
        <begin position="31"/>
        <end position="51"/>
    </location>
</feature>
<feature type="region of interest" description="Disordered" evidence="7">
    <location>
        <begin position="471"/>
        <end position="504"/>
    </location>
</feature>
<evidence type="ECO:0000256" key="1">
    <source>
        <dbReference type="ARBA" id="ARBA00004123"/>
    </source>
</evidence>
<evidence type="ECO:0000313" key="11">
    <source>
        <dbReference type="Proteomes" id="UP000887568"/>
    </source>
</evidence>
<keyword evidence="11" id="KW-1185">Reference proteome</keyword>
<evidence type="ECO:0000313" key="10">
    <source>
        <dbReference type="EnsemblMetazoa" id="XP_038047672.1"/>
    </source>
</evidence>
<evidence type="ECO:0000256" key="5">
    <source>
        <dbReference type="ARBA" id="ARBA00023163"/>
    </source>
</evidence>
<dbReference type="PROSITE" id="PS50112">
    <property type="entry name" value="PAS"/>
    <property type="match status" value="2"/>
</dbReference>
<dbReference type="GO" id="GO:0005634">
    <property type="term" value="C:nucleus"/>
    <property type="evidence" value="ECO:0007669"/>
    <property type="project" value="UniProtKB-SubCell"/>
</dbReference>
<feature type="region of interest" description="Disordered" evidence="7">
    <location>
        <begin position="16"/>
        <end position="52"/>
    </location>
</feature>
<feature type="region of interest" description="Disordered" evidence="7">
    <location>
        <begin position="555"/>
        <end position="593"/>
    </location>
</feature>
<keyword evidence="3" id="KW-0805">Transcription regulation</keyword>
<evidence type="ECO:0000256" key="4">
    <source>
        <dbReference type="ARBA" id="ARBA00023125"/>
    </source>
</evidence>
<dbReference type="SUPFAM" id="SSF47459">
    <property type="entry name" value="HLH, helix-loop-helix DNA-binding domain"/>
    <property type="match status" value="1"/>
</dbReference>
<dbReference type="OMA" id="PPTMVPD"/>
<dbReference type="Proteomes" id="UP000887568">
    <property type="component" value="Unplaced"/>
</dbReference>
<dbReference type="PROSITE" id="PS50888">
    <property type="entry name" value="BHLH"/>
    <property type="match status" value="1"/>
</dbReference>
<dbReference type="RefSeq" id="XP_038047672.1">
    <property type="nucleotide sequence ID" value="XM_038191744.1"/>
</dbReference>
<dbReference type="OrthoDB" id="71302at2759"/>
<evidence type="ECO:0000259" key="8">
    <source>
        <dbReference type="PROSITE" id="PS50112"/>
    </source>
</evidence>
<dbReference type="GO" id="GO:0005667">
    <property type="term" value="C:transcription regulator complex"/>
    <property type="evidence" value="ECO:0007669"/>
    <property type="project" value="InterPro"/>
</dbReference>
<dbReference type="InterPro" id="IPR036638">
    <property type="entry name" value="HLH_DNA-bd_sf"/>
</dbReference>
<dbReference type="GO" id="GO:0046983">
    <property type="term" value="F:protein dimerization activity"/>
    <property type="evidence" value="ECO:0007669"/>
    <property type="project" value="InterPro"/>
</dbReference>
<dbReference type="InterPro" id="IPR000014">
    <property type="entry name" value="PAS"/>
</dbReference>
<comment type="subcellular location">
    <subcellularLocation>
        <location evidence="1">Nucleus</location>
    </subcellularLocation>
</comment>
<proteinExistence type="predicted"/>
<evidence type="ECO:0000256" key="6">
    <source>
        <dbReference type="ARBA" id="ARBA00023242"/>
    </source>
</evidence>